<organism evidence="1 2">
    <name type="scientific">Catellatospora methionotrophica</name>
    <dbReference type="NCBI Taxonomy" id="121620"/>
    <lineage>
        <taxon>Bacteria</taxon>
        <taxon>Bacillati</taxon>
        <taxon>Actinomycetota</taxon>
        <taxon>Actinomycetes</taxon>
        <taxon>Micromonosporales</taxon>
        <taxon>Micromonosporaceae</taxon>
        <taxon>Catellatospora</taxon>
    </lineage>
</organism>
<protein>
    <submittedName>
        <fullName evidence="1">Uncharacterized protein</fullName>
    </submittedName>
</protein>
<dbReference type="EMBL" id="BONJ01000029">
    <property type="protein sequence ID" value="GIG16923.1"/>
    <property type="molecule type" value="Genomic_DNA"/>
</dbReference>
<proteinExistence type="predicted"/>
<accession>A0A8J3PI01</accession>
<reference evidence="1" key="1">
    <citation type="submission" date="2021-01" db="EMBL/GenBank/DDBJ databases">
        <title>Whole genome shotgun sequence of Catellatospora methionotrophica NBRC 14553.</title>
        <authorList>
            <person name="Komaki H."/>
            <person name="Tamura T."/>
        </authorList>
    </citation>
    <scope>NUCLEOTIDE SEQUENCE</scope>
    <source>
        <strain evidence="1">NBRC 14553</strain>
    </source>
</reference>
<dbReference type="RefSeq" id="WP_166386249.1">
    <property type="nucleotide sequence ID" value="NZ_BAAATT010000015.1"/>
</dbReference>
<keyword evidence="2" id="KW-1185">Reference proteome</keyword>
<name>A0A8J3PI01_9ACTN</name>
<sequence>MSSSAVVLLGGLPFTLLAVLFLGLLAQAQHRRDGVRPARLSASAREKLTVEVRELEEVAAEVLEAARTAVLLAERTAAELAAAEAERDVAWQAHLDAAQVLEKAAEALPPEPAEAVSSAENLREVSRAARAAYKRGDLSMEQLRAVWQRVDGWDQSRQDHSHELSRLRAEDAEAARLYHVAASRARHARRAAEVARVSSHALTQEAADAAYEAQVIQTALRGRG</sequence>
<evidence type="ECO:0000313" key="2">
    <source>
        <dbReference type="Proteomes" id="UP000660339"/>
    </source>
</evidence>
<gene>
    <name evidence="1" type="ORF">Cme02nite_52550</name>
</gene>
<evidence type="ECO:0000313" key="1">
    <source>
        <dbReference type="EMBL" id="GIG16923.1"/>
    </source>
</evidence>
<dbReference type="Proteomes" id="UP000660339">
    <property type="component" value="Unassembled WGS sequence"/>
</dbReference>
<comment type="caution">
    <text evidence="1">The sequence shown here is derived from an EMBL/GenBank/DDBJ whole genome shotgun (WGS) entry which is preliminary data.</text>
</comment>
<dbReference type="AlphaFoldDB" id="A0A8J3PI01"/>